<gene>
    <name evidence="3" type="ORF">Taro_035328</name>
</gene>
<dbReference type="Proteomes" id="UP000652761">
    <property type="component" value="Unassembled WGS sequence"/>
</dbReference>
<reference evidence="3" key="1">
    <citation type="submission" date="2017-07" db="EMBL/GenBank/DDBJ databases">
        <title>Taro Niue Genome Assembly and Annotation.</title>
        <authorList>
            <person name="Atibalentja N."/>
            <person name="Keating K."/>
            <person name="Fields C.J."/>
        </authorList>
    </citation>
    <scope>NUCLEOTIDE SEQUENCE</scope>
    <source>
        <strain evidence="3">Niue_2</strain>
        <tissue evidence="3">Leaf</tissue>
    </source>
</reference>
<feature type="compositionally biased region" description="Basic residues" evidence="2">
    <location>
        <begin position="126"/>
        <end position="135"/>
    </location>
</feature>
<comment type="caution">
    <text evidence="3">The sequence shown here is derived from an EMBL/GenBank/DDBJ whole genome shotgun (WGS) entry which is preliminary data.</text>
</comment>
<name>A0A843VYR4_COLES</name>
<keyword evidence="4" id="KW-1185">Reference proteome</keyword>
<feature type="compositionally biased region" description="Polar residues" evidence="2">
    <location>
        <begin position="150"/>
        <end position="162"/>
    </location>
</feature>
<dbReference type="EMBL" id="NMUH01002875">
    <property type="protein sequence ID" value="MQM02562.1"/>
    <property type="molecule type" value="Genomic_DNA"/>
</dbReference>
<feature type="region of interest" description="Disordered" evidence="2">
    <location>
        <begin position="98"/>
        <end position="162"/>
    </location>
</feature>
<accession>A0A843VYR4</accession>
<protein>
    <submittedName>
        <fullName evidence="3">Uncharacterized protein</fullName>
    </submittedName>
</protein>
<sequence length="206" mass="23096">MKNGLDVMLNKLQISEKEVVALKAEKQKFQDELKNTTNTSLTSVKNKENEKKTKVIVVKAAANKNSANSNEKLVKVLVQKQTEKKKNATVKKIHLLSPSVQKAPRQVQNSHHAKSHQKVPPSPHGKPPHMKRRFQQIHTCQGKYQDPSKCGSQNQLDQQAEESCSHTFVSTQPEVVSTLETLPREPFVPVWESVSTHPMGRSTHSG</sequence>
<dbReference type="AlphaFoldDB" id="A0A843VYR4"/>
<evidence type="ECO:0000256" key="2">
    <source>
        <dbReference type="SAM" id="MobiDB-lite"/>
    </source>
</evidence>
<keyword evidence="1" id="KW-0175">Coiled coil</keyword>
<proteinExistence type="predicted"/>
<evidence type="ECO:0000313" key="3">
    <source>
        <dbReference type="EMBL" id="MQM02562.1"/>
    </source>
</evidence>
<organism evidence="3 4">
    <name type="scientific">Colocasia esculenta</name>
    <name type="common">Wild taro</name>
    <name type="synonym">Arum esculentum</name>
    <dbReference type="NCBI Taxonomy" id="4460"/>
    <lineage>
        <taxon>Eukaryota</taxon>
        <taxon>Viridiplantae</taxon>
        <taxon>Streptophyta</taxon>
        <taxon>Embryophyta</taxon>
        <taxon>Tracheophyta</taxon>
        <taxon>Spermatophyta</taxon>
        <taxon>Magnoliopsida</taxon>
        <taxon>Liliopsida</taxon>
        <taxon>Araceae</taxon>
        <taxon>Aroideae</taxon>
        <taxon>Colocasieae</taxon>
        <taxon>Colocasia</taxon>
    </lineage>
</organism>
<evidence type="ECO:0000256" key="1">
    <source>
        <dbReference type="SAM" id="Coils"/>
    </source>
</evidence>
<feature type="coiled-coil region" evidence="1">
    <location>
        <begin position="5"/>
        <end position="39"/>
    </location>
</feature>
<evidence type="ECO:0000313" key="4">
    <source>
        <dbReference type="Proteomes" id="UP000652761"/>
    </source>
</evidence>